<comment type="caution">
    <text evidence="2">The sequence shown here is derived from an EMBL/GenBank/DDBJ whole genome shotgun (WGS) entry which is preliminary data.</text>
</comment>
<dbReference type="Proteomes" id="UP001050691">
    <property type="component" value="Unassembled WGS sequence"/>
</dbReference>
<proteinExistence type="predicted"/>
<feature type="compositionally biased region" description="Acidic residues" evidence="1">
    <location>
        <begin position="718"/>
        <end position="790"/>
    </location>
</feature>
<name>A0AAV5ALZ8_9AGAM</name>
<gene>
    <name evidence="2" type="ORF">Clacol_008409</name>
</gene>
<dbReference type="EMBL" id="BPWL01000009">
    <property type="protein sequence ID" value="GJJ14149.1"/>
    <property type="molecule type" value="Genomic_DNA"/>
</dbReference>
<feature type="region of interest" description="Disordered" evidence="1">
    <location>
        <begin position="484"/>
        <end position="534"/>
    </location>
</feature>
<feature type="compositionally biased region" description="Polar residues" evidence="1">
    <location>
        <begin position="580"/>
        <end position="594"/>
    </location>
</feature>
<feature type="compositionally biased region" description="Low complexity" evidence="1">
    <location>
        <begin position="868"/>
        <end position="893"/>
    </location>
</feature>
<feature type="compositionally biased region" description="Low complexity" evidence="1">
    <location>
        <begin position="1104"/>
        <end position="1120"/>
    </location>
</feature>
<evidence type="ECO:0000256" key="1">
    <source>
        <dbReference type="SAM" id="MobiDB-lite"/>
    </source>
</evidence>
<feature type="compositionally biased region" description="Polar residues" evidence="1">
    <location>
        <begin position="997"/>
        <end position="1016"/>
    </location>
</feature>
<feature type="region of interest" description="Disordered" evidence="1">
    <location>
        <begin position="1324"/>
        <end position="1739"/>
    </location>
</feature>
<feature type="compositionally biased region" description="Polar residues" evidence="1">
    <location>
        <begin position="1628"/>
        <end position="1646"/>
    </location>
</feature>
<feature type="compositionally biased region" description="Low complexity" evidence="1">
    <location>
        <begin position="188"/>
        <end position="201"/>
    </location>
</feature>
<feature type="compositionally biased region" description="Polar residues" evidence="1">
    <location>
        <begin position="1430"/>
        <end position="1447"/>
    </location>
</feature>
<feature type="compositionally biased region" description="Low complexity" evidence="1">
    <location>
        <begin position="164"/>
        <end position="176"/>
    </location>
</feature>
<feature type="compositionally biased region" description="Low complexity" evidence="1">
    <location>
        <begin position="377"/>
        <end position="393"/>
    </location>
</feature>
<reference evidence="2" key="1">
    <citation type="submission" date="2021-10" db="EMBL/GenBank/DDBJ databases">
        <title>De novo Genome Assembly of Clathrus columnatus (Basidiomycota, Fungi) Using Illumina and Nanopore Sequence Data.</title>
        <authorList>
            <person name="Ogiso-Tanaka E."/>
            <person name="Itagaki H."/>
            <person name="Hosoya T."/>
            <person name="Hosaka K."/>
        </authorList>
    </citation>
    <scope>NUCLEOTIDE SEQUENCE</scope>
    <source>
        <strain evidence="2">MO-923</strain>
    </source>
</reference>
<feature type="compositionally biased region" description="Acidic residues" evidence="1">
    <location>
        <begin position="1204"/>
        <end position="1214"/>
    </location>
</feature>
<feature type="region of interest" description="Disordered" evidence="1">
    <location>
        <begin position="684"/>
        <end position="850"/>
    </location>
</feature>
<feature type="region of interest" description="Disordered" evidence="1">
    <location>
        <begin position="868"/>
        <end position="1306"/>
    </location>
</feature>
<feature type="compositionally biased region" description="Pro residues" evidence="1">
    <location>
        <begin position="1361"/>
        <end position="1371"/>
    </location>
</feature>
<feature type="compositionally biased region" description="Low complexity" evidence="1">
    <location>
        <begin position="1505"/>
        <end position="1516"/>
    </location>
</feature>
<evidence type="ECO:0000313" key="2">
    <source>
        <dbReference type="EMBL" id="GJJ14149.1"/>
    </source>
</evidence>
<feature type="compositionally biased region" description="Low complexity" evidence="1">
    <location>
        <begin position="910"/>
        <end position="939"/>
    </location>
</feature>
<feature type="compositionally biased region" description="Acidic residues" evidence="1">
    <location>
        <begin position="800"/>
        <end position="811"/>
    </location>
</feature>
<feature type="compositionally biased region" description="Polar residues" evidence="1">
    <location>
        <begin position="1596"/>
        <end position="1611"/>
    </location>
</feature>
<feature type="compositionally biased region" description="Basic and acidic residues" evidence="1">
    <location>
        <begin position="494"/>
        <end position="507"/>
    </location>
</feature>
<feature type="compositionally biased region" description="Low complexity" evidence="1">
    <location>
        <begin position="1335"/>
        <end position="1346"/>
    </location>
</feature>
<organism evidence="2 3">
    <name type="scientific">Clathrus columnatus</name>
    <dbReference type="NCBI Taxonomy" id="1419009"/>
    <lineage>
        <taxon>Eukaryota</taxon>
        <taxon>Fungi</taxon>
        <taxon>Dikarya</taxon>
        <taxon>Basidiomycota</taxon>
        <taxon>Agaricomycotina</taxon>
        <taxon>Agaricomycetes</taxon>
        <taxon>Phallomycetidae</taxon>
        <taxon>Phallales</taxon>
        <taxon>Clathraceae</taxon>
        <taxon>Clathrus</taxon>
    </lineage>
</organism>
<feature type="compositionally biased region" description="Low complexity" evidence="1">
    <location>
        <begin position="831"/>
        <end position="846"/>
    </location>
</feature>
<feature type="compositionally biased region" description="Low complexity" evidence="1">
    <location>
        <begin position="508"/>
        <end position="519"/>
    </location>
</feature>
<feature type="compositionally biased region" description="Low complexity" evidence="1">
    <location>
        <begin position="1017"/>
        <end position="1046"/>
    </location>
</feature>
<feature type="compositionally biased region" description="Polar residues" evidence="1">
    <location>
        <begin position="1240"/>
        <end position="1253"/>
    </location>
</feature>
<evidence type="ECO:0000313" key="3">
    <source>
        <dbReference type="Proteomes" id="UP001050691"/>
    </source>
</evidence>
<sequence>MSTTSDGEHSYPSWLPKRPPPPAPASTYNSTTGFDTHGRPRVLDIFPSARMTGSPSAPTSAHIQGRKPTPRSVRIVAKDAEQWRVDGAGSRSRLREQTGDSAETRVIHQHSNQVSGRHHMGHPSMIARHPGPINNPRNWNLATAAYLACYFLQILIPRPSVLPTSPPGSGSLHSHPPTNPQTHARSQSLSSTTTTSSTDTSSTGFLNLFVSFTPFIAESAYFFSQNTPTVVLLLPRAALCLALLLQSPAGADLGRDSTYFDANGALTSYARGILFANAIWTLWRSIVLLGSFTTLWILSGSACAGICGPRYRWEEYPDPESEVEVDENDDWAFVNLNPWLRAHPRNRKRSRRRDMSDLVVHDREPETQENRDREHASTTSSFFSPVSSAPIPSEVGVESGIERDRKPSPHASPRIQLASPVHSRPVTRTMTYPNDTHYPTPPVRAYMAEDPPLSDSWNWKRGTRRRIREAWEFCLTNTGGKWLGSSSGGPVDAVGKKDEGGVDDSPRTRAIIQQRTTTAPSDLEGSGEHDISLDSEDFKGLDEVLRQSVLHRNVLRSRPKLSPSAVGLSDIIPPPEGPLPSSSDSTTQVHSNIVSPPVPDQAYGSQRSRRSDPLRVLPFPIQVGPIVGSGGMGTPGTAPATATTTTLSSYPPSAFATAPIGMAPTVSTPPIPATPTTATTLIMTGIPFPSPTRSRSRTRLQTQESEEGISRIIRGEGEEQEIEEEEREHEEEEEEVEEVEEEGETEDYDDDFIDDDEEGEGYEEDYGDDYENIDEFEREADIEEYDEDYDLSGSPRGAEEQGDPEEQDVTYDEFGAPIPRRRRRTSASLRSGTVSGSGSASMSSLGKPINETSTNIYGVYAFSTVGSATMSSASRSAGRSGTHSTSHGGSRMGTVSSRGSRGTRASFSPASASVSASRSGATGSVSATGTRSSRGSTRANRGDPTVSRVAVGRVRQRGRGRRNGEGKIIDNDGIGKGREEKIVTASPAVSASAQSQKTSLSVSPHSRIQSLSPQTIPSISASLSPASASSPHAASSPSAGRSPNSPNRDDELKLPQHSSNPQSLSPPTLPPPPTAVHAQGSGARRERTRPRRERGREYTDHLHAPSPASPSALRARGSARTRTDSATLPPQLHAEPIPPPGEGDTSLDIEFPVPLGVYSPAGGRSSRSRRTETGETARRRTRTMSSGFSGRGAELVLPQPMPEGYEEDEGDGSQEVEQGMSYLGSGAAFPLTEMRETSVERNSLNDPTRLNGHSENEDILGLLSPTHPTSNPDVVPSSAPGSRAASTSTSPHTRSPRSSLKSLSSRPSLASLAANLGANLTTGVRHLGTSSQRVGFTGTPSRGSRSTSRENRFIQPGSGGTPPPPPPPPSQPSIRSRAQSLIQSIRNRSSSFVELVEMHEDGGDDGDIRSVEGSPMHSGVEGDDEDITMALTSTSPTQRDTRSLMQSNEDEDELRLSSPSHSSGSPSSNPNSTAHTPSSNSHSPPTRIIGVPRGIEFGSSRRESSGTASSSSPSGGRSSGEGRRPLSMLSTSGLAAPGAGSEGTFGRPGELAGFVRRERELAIDRGEVTDVDGQRRTSLPSGLVHGYLPTIPSMDMMSTSRSQTDLNSTPQGGDAGIVPTGESRIVEESSTASGTRTEPVSIPTTRQEPDSSSSPSGISTAPASFITATPSISFTHTSTTESVRGRGSGTEQGSDNTSAGNGSGSSGRGANTSIDPLWRDQTRRGTGGPVAGGWHLGPA</sequence>
<feature type="compositionally biased region" description="Basic and acidic residues" evidence="1">
    <location>
        <begin position="1396"/>
        <end position="1410"/>
    </location>
</feature>
<feature type="compositionally biased region" description="Low complexity" evidence="1">
    <location>
        <begin position="1457"/>
        <end position="1486"/>
    </location>
</feature>
<feature type="compositionally biased region" description="Polar residues" evidence="1">
    <location>
        <begin position="1374"/>
        <end position="1392"/>
    </location>
</feature>
<feature type="compositionally biased region" description="Polar residues" evidence="1">
    <location>
        <begin position="894"/>
        <end position="909"/>
    </location>
</feature>
<feature type="region of interest" description="Disordered" evidence="1">
    <location>
        <begin position="164"/>
        <end position="201"/>
    </location>
</feature>
<feature type="compositionally biased region" description="Basic and acidic residues" evidence="1">
    <location>
        <begin position="353"/>
        <end position="376"/>
    </location>
</feature>
<feature type="compositionally biased region" description="Polar residues" evidence="1">
    <location>
        <begin position="1666"/>
        <end position="1682"/>
    </location>
</feature>
<feature type="compositionally biased region" description="Low complexity" evidence="1">
    <location>
        <begin position="684"/>
        <end position="693"/>
    </location>
</feature>
<accession>A0AAV5ALZ8</accession>
<feature type="compositionally biased region" description="Basic and acidic residues" evidence="1">
    <location>
        <begin position="1169"/>
        <end position="1178"/>
    </location>
</feature>
<feature type="compositionally biased region" description="Low complexity" evidence="1">
    <location>
        <begin position="985"/>
        <end position="996"/>
    </location>
</feature>
<feature type="region of interest" description="Disordered" evidence="1">
    <location>
        <begin position="1"/>
        <end position="71"/>
    </location>
</feature>
<protein>
    <submittedName>
        <fullName evidence="2">Uncharacterized protein</fullName>
    </submittedName>
</protein>
<feature type="compositionally biased region" description="Polar residues" evidence="1">
    <location>
        <begin position="51"/>
        <end position="62"/>
    </location>
</feature>
<feature type="compositionally biased region" description="Gly residues" evidence="1">
    <location>
        <begin position="1725"/>
        <end position="1739"/>
    </location>
</feature>
<feature type="region of interest" description="Disordered" evidence="1">
    <location>
        <begin position="346"/>
        <end position="438"/>
    </location>
</feature>
<feature type="compositionally biased region" description="Basic and acidic residues" evidence="1">
    <location>
        <begin position="962"/>
        <end position="982"/>
    </location>
</feature>
<feature type="region of interest" description="Disordered" evidence="1">
    <location>
        <begin position="561"/>
        <end position="614"/>
    </location>
</feature>
<feature type="compositionally biased region" description="Low complexity" evidence="1">
    <location>
        <begin position="1282"/>
        <end position="1306"/>
    </location>
</feature>
<feature type="compositionally biased region" description="Basic and acidic residues" evidence="1">
    <location>
        <begin position="1094"/>
        <end position="1103"/>
    </location>
</feature>
<feature type="compositionally biased region" description="Low complexity" evidence="1">
    <location>
        <begin position="1651"/>
        <end position="1664"/>
    </location>
</feature>
<keyword evidence="3" id="KW-1185">Reference proteome</keyword>
<feature type="compositionally biased region" description="Basic and acidic residues" evidence="1">
    <location>
        <begin position="1555"/>
        <end position="1575"/>
    </location>
</feature>